<evidence type="ECO:0000313" key="1">
    <source>
        <dbReference type="EMBL" id="CCD55939.1"/>
    </source>
</evidence>
<evidence type="ECO:0000313" key="2">
    <source>
        <dbReference type="Proteomes" id="UP000008177"/>
    </source>
</evidence>
<dbReference type="InParanoid" id="G2YWE1"/>
<accession>G2YWE1</accession>
<dbReference type="EMBL" id="FQ790358">
    <property type="protein sequence ID" value="CCD55939.1"/>
    <property type="molecule type" value="Genomic_DNA"/>
</dbReference>
<dbReference type="HOGENOM" id="CLU_2941490_0_0_1"/>
<organism evidence="1 2">
    <name type="scientific">Botryotinia fuckeliana (strain T4)</name>
    <name type="common">Noble rot fungus</name>
    <name type="synonym">Botrytis cinerea</name>
    <dbReference type="NCBI Taxonomy" id="999810"/>
    <lineage>
        <taxon>Eukaryota</taxon>
        <taxon>Fungi</taxon>
        <taxon>Dikarya</taxon>
        <taxon>Ascomycota</taxon>
        <taxon>Pezizomycotina</taxon>
        <taxon>Leotiomycetes</taxon>
        <taxon>Helotiales</taxon>
        <taxon>Sclerotiniaceae</taxon>
        <taxon>Botrytis</taxon>
    </lineage>
</organism>
<dbReference type="AlphaFoldDB" id="G2YWE1"/>
<sequence>MSPPGITRQIENTTRVCRKCEISFQEVHQSRSFTVTGGIDSGTGNLRDSRIISNFDCGES</sequence>
<name>G2YWE1_BOTF4</name>
<proteinExistence type="predicted"/>
<protein>
    <submittedName>
        <fullName evidence="1">Uncharacterized protein</fullName>
    </submittedName>
</protein>
<reference evidence="2" key="1">
    <citation type="journal article" date="2011" name="PLoS Genet.">
        <title>Genomic analysis of the necrotrophic fungal pathogens Sclerotinia sclerotiorum and Botrytis cinerea.</title>
        <authorList>
            <person name="Amselem J."/>
            <person name="Cuomo C.A."/>
            <person name="van Kan J.A."/>
            <person name="Viaud M."/>
            <person name="Benito E.P."/>
            <person name="Couloux A."/>
            <person name="Coutinho P.M."/>
            <person name="de Vries R.P."/>
            <person name="Dyer P.S."/>
            <person name="Fillinger S."/>
            <person name="Fournier E."/>
            <person name="Gout L."/>
            <person name="Hahn M."/>
            <person name="Kohn L."/>
            <person name="Lapalu N."/>
            <person name="Plummer K.M."/>
            <person name="Pradier J.M."/>
            <person name="Quevillon E."/>
            <person name="Sharon A."/>
            <person name="Simon A."/>
            <person name="ten Have A."/>
            <person name="Tudzynski B."/>
            <person name="Tudzynski P."/>
            <person name="Wincker P."/>
            <person name="Andrew M."/>
            <person name="Anthouard V."/>
            <person name="Beever R.E."/>
            <person name="Beffa R."/>
            <person name="Benoit I."/>
            <person name="Bouzid O."/>
            <person name="Brault B."/>
            <person name="Chen Z."/>
            <person name="Choquer M."/>
            <person name="Collemare J."/>
            <person name="Cotton P."/>
            <person name="Danchin E.G."/>
            <person name="Da Silva C."/>
            <person name="Gautier A."/>
            <person name="Giraud C."/>
            <person name="Giraud T."/>
            <person name="Gonzalez C."/>
            <person name="Grossetete S."/>
            <person name="Guldener U."/>
            <person name="Henrissat B."/>
            <person name="Howlett B.J."/>
            <person name="Kodira C."/>
            <person name="Kretschmer M."/>
            <person name="Lappartient A."/>
            <person name="Leroch M."/>
            <person name="Levis C."/>
            <person name="Mauceli E."/>
            <person name="Neuveglise C."/>
            <person name="Oeser B."/>
            <person name="Pearson M."/>
            <person name="Poulain J."/>
            <person name="Poussereau N."/>
            <person name="Quesneville H."/>
            <person name="Rascle C."/>
            <person name="Schumacher J."/>
            <person name="Segurens B."/>
            <person name="Sexton A."/>
            <person name="Silva E."/>
            <person name="Sirven C."/>
            <person name="Soanes D.M."/>
            <person name="Talbot N.J."/>
            <person name="Templeton M."/>
            <person name="Yandava C."/>
            <person name="Yarden O."/>
            <person name="Zeng Q."/>
            <person name="Rollins J.A."/>
            <person name="Lebrun M.H."/>
            <person name="Dickman M."/>
        </authorList>
    </citation>
    <scope>NUCLEOTIDE SEQUENCE [LARGE SCALE GENOMIC DNA]</scope>
    <source>
        <strain evidence="2">T4</strain>
    </source>
</reference>
<gene>
    <name evidence="1" type="ORF">BofuT4_uP150710.1</name>
</gene>
<dbReference type="Proteomes" id="UP000008177">
    <property type="component" value="Unplaced contigs"/>
</dbReference>